<gene>
    <name evidence="7" type="ORF">Scep_011313</name>
</gene>
<evidence type="ECO:0000313" key="7">
    <source>
        <dbReference type="EMBL" id="KAK9131785.1"/>
    </source>
</evidence>
<dbReference type="AlphaFoldDB" id="A0AAP0P872"/>
<dbReference type="InterPro" id="IPR057733">
    <property type="entry name" value="UBE2O-like_SH3-B"/>
</dbReference>
<feature type="domain" description="UBC core" evidence="6">
    <location>
        <begin position="690"/>
        <end position="850"/>
    </location>
</feature>
<keyword evidence="8" id="KW-1185">Reference proteome</keyword>
<dbReference type="Pfam" id="PF00179">
    <property type="entry name" value="UQ_con"/>
    <property type="match status" value="1"/>
</dbReference>
<keyword evidence="2" id="KW-0808">Transferase</keyword>
<dbReference type="FunFam" id="3.10.110.10:FF:000028">
    <property type="entry name" value="Probable ubiquitin-conjugating enzyme E2 23"/>
    <property type="match status" value="1"/>
</dbReference>
<dbReference type="SUPFAM" id="SSF54495">
    <property type="entry name" value="UBC-like"/>
    <property type="match status" value="1"/>
</dbReference>
<dbReference type="InterPro" id="IPR000608">
    <property type="entry name" value="UBC"/>
</dbReference>
<evidence type="ECO:0000256" key="2">
    <source>
        <dbReference type="ARBA" id="ARBA00022679"/>
    </source>
</evidence>
<evidence type="ECO:0000256" key="1">
    <source>
        <dbReference type="ARBA" id="ARBA00012486"/>
    </source>
</evidence>
<dbReference type="SMART" id="SM00212">
    <property type="entry name" value="UBCc"/>
    <property type="match status" value="1"/>
</dbReference>
<evidence type="ECO:0000313" key="8">
    <source>
        <dbReference type="Proteomes" id="UP001419268"/>
    </source>
</evidence>
<dbReference type="Pfam" id="PF23043">
    <property type="entry name" value="SH3-B_UBE2O"/>
    <property type="match status" value="1"/>
</dbReference>
<dbReference type="Gene3D" id="3.10.110.10">
    <property type="entry name" value="Ubiquitin Conjugating Enzyme"/>
    <property type="match status" value="1"/>
</dbReference>
<comment type="caution">
    <text evidence="7">The sequence shown here is derived from an EMBL/GenBank/DDBJ whole genome shotgun (WGS) entry which is preliminary data.</text>
</comment>
<dbReference type="Proteomes" id="UP001419268">
    <property type="component" value="Unassembled WGS sequence"/>
</dbReference>
<evidence type="ECO:0000256" key="5">
    <source>
        <dbReference type="ARBA" id="ARBA00022840"/>
    </source>
</evidence>
<keyword evidence="5" id="KW-0067">ATP-binding</keyword>
<dbReference type="PROSITE" id="PS50127">
    <property type="entry name" value="UBC_2"/>
    <property type="match status" value="1"/>
</dbReference>
<evidence type="ECO:0000256" key="4">
    <source>
        <dbReference type="ARBA" id="ARBA00022786"/>
    </source>
</evidence>
<dbReference type="CDD" id="cd23837">
    <property type="entry name" value="UBCc_UBE2O"/>
    <property type="match status" value="1"/>
</dbReference>
<dbReference type="GO" id="GO:0005524">
    <property type="term" value="F:ATP binding"/>
    <property type="evidence" value="ECO:0007669"/>
    <property type="project" value="UniProtKB-KW"/>
</dbReference>
<dbReference type="EMBL" id="JBBNAG010000005">
    <property type="protein sequence ID" value="KAK9131785.1"/>
    <property type="molecule type" value="Genomic_DNA"/>
</dbReference>
<dbReference type="InterPro" id="IPR016135">
    <property type="entry name" value="UBQ-conjugating_enzyme/RWD"/>
</dbReference>
<keyword evidence="3" id="KW-0547">Nucleotide-binding</keyword>
<dbReference type="GO" id="GO:0061631">
    <property type="term" value="F:ubiquitin conjugating enzyme activity"/>
    <property type="evidence" value="ECO:0007669"/>
    <property type="project" value="UniProtKB-EC"/>
</dbReference>
<accession>A0AAP0P872</accession>
<name>A0AAP0P872_9MAGN</name>
<dbReference type="EC" id="2.3.2.23" evidence="1"/>
<keyword evidence="4" id="KW-0833">Ubl conjugation pathway</keyword>
<evidence type="ECO:0000256" key="3">
    <source>
        <dbReference type="ARBA" id="ARBA00022741"/>
    </source>
</evidence>
<dbReference type="Pfam" id="PF23046">
    <property type="entry name" value="tSH3-B_UBE2O"/>
    <property type="match status" value="1"/>
</dbReference>
<protein>
    <recommendedName>
        <fullName evidence="1">E2 ubiquitin-conjugating enzyme</fullName>
        <ecNumber evidence="1">2.3.2.23</ecNumber>
    </recommendedName>
</protein>
<reference evidence="7 8" key="1">
    <citation type="submission" date="2024-01" db="EMBL/GenBank/DDBJ databases">
        <title>Genome assemblies of Stephania.</title>
        <authorList>
            <person name="Yang L."/>
        </authorList>
    </citation>
    <scope>NUCLEOTIDE SEQUENCE [LARGE SCALE GENOMIC DNA]</scope>
    <source>
        <strain evidence="7">JXDWG</strain>
        <tissue evidence="7">Leaf</tissue>
    </source>
</reference>
<evidence type="ECO:0000259" key="6">
    <source>
        <dbReference type="PROSITE" id="PS50127"/>
    </source>
</evidence>
<dbReference type="InterPro" id="IPR057735">
    <property type="entry name" value="UBE2O-like_tSH3-B"/>
</dbReference>
<dbReference type="PANTHER" id="PTHR46116">
    <property type="entry name" value="(E3-INDEPENDENT) E2 UBIQUITIN-CONJUGATING ENZYME"/>
    <property type="match status" value="1"/>
</dbReference>
<proteinExistence type="predicted"/>
<sequence>MELLSESDCDSFSDSSDSEFLDDIDSMYDGKAQTLLSNLERSIGKIDDFLSFERGLIHGDIVCSVNDPSGQLGQVVDVDMVVDLETVNGETLKEINSKKLLKIRSLVVGDYVVCGPWLGRVERIVDRVTILFDDGAKCEVTAVNPDTVVPIYPSIIDDSQFPYHPGQRVKVRLSSVFKSVRWLCGAWNEHRNEGSVCHVEAGLVYVEWVASAMVGDVPGVPAPPHWQEFKNLTLLSCFAHANWQLGDWCILSAGGQMVARDCIFEGASKENVNRRSKLERELGKRNHNSNYEEICVIVKKRITVNVLWQDGTCSVGLGSAFLLLVNIVGDHEFWPEQFVLEKGTNPDTHVAGSQRLGIVKSVDAKERTVKLKWKVSEEDETNNSVNIQNDEIMSAYELIEHPSFSFCLGDIVFRLPSTVHCQNDGQLEHETDETDKSFEQCGGDAVALKHNSDDNYLGLIGNVFGLKDEHVEVKWASGLTSKVGPHEIVGIANYEDPSAASVLEEEDFLENPAQEMPVYEKQFSSYKEKDLLEDAGYKSSKDDKKSLGEGSMFSLPREALGFFTKIAWSLFGSSGSTSQPDSIESSQFGGCSDNNTMDLNGSPSKVADAIGSVPPKEQACCILSSDKPTLTDPLLKNLEQQFVTTPKNKDQTSSSNLGRTIKFDMAGDYSDHHFVCGANKGLSLPQSKRSWLRKVHQEWSILEENLPDTIFVRAYEERIDLLRAAIVGAPGTPYHDGLFFFDIFLPPDYPQEPPSVHYHSGGLCLNPNLYESGRVCLSLLNTWTGTSTETWNPGSSTILQVLVSLQALVLNAKPYFNEAGFDSQMGRADAEKNSTTYNENAFILSCQTMLYHLRKPPKHFEGIVEEHFHRRAQSILLSCKAYMDGAPVGSAFDSEMNAQETKKNSSMGFKITLSKLFPKLVAGFTEKGIDCSQFLELKNESIVN</sequence>
<organism evidence="7 8">
    <name type="scientific">Stephania cephalantha</name>
    <dbReference type="NCBI Taxonomy" id="152367"/>
    <lineage>
        <taxon>Eukaryota</taxon>
        <taxon>Viridiplantae</taxon>
        <taxon>Streptophyta</taxon>
        <taxon>Embryophyta</taxon>
        <taxon>Tracheophyta</taxon>
        <taxon>Spermatophyta</taxon>
        <taxon>Magnoliopsida</taxon>
        <taxon>Ranunculales</taxon>
        <taxon>Menispermaceae</taxon>
        <taxon>Menispermoideae</taxon>
        <taxon>Cissampelideae</taxon>
        <taxon>Stephania</taxon>
    </lineage>
</organism>
<dbReference type="PANTHER" id="PTHR46116:SF15">
    <property type="entry name" value="(E3-INDEPENDENT) E2 UBIQUITIN-CONJUGATING ENZYME"/>
    <property type="match status" value="1"/>
</dbReference>